<evidence type="ECO:0000313" key="2">
    <source>
        <dbReference type="EMBL" id="RNI31524.1"/>
    </source>
</evidence>
<organism evidence="2 3">
    <name type="scientific">Rufibacter latericius</name>
    <dbReference type="NCBI Taxonomy" id="2487040"/>
    <lineage>
        <taxon>Bacteria</taxon>
        <taxon>Pseudomonadati</taxon>
        <taxon>Bacteroidota</taxon>
        <taxon>Cytophagia</taxon>
        <taxon>Cytophagales</taxon>
        <taxon>Hymenobacteraceae</taxon>
        <taxon>Rufibacter</taxon>
    </lineage>
</organism>
<feature type="transmembrane region" description="Helical" evidence="1">
    <location>
        <begin position="68"/>
        <end position="86"/>
    </location>
</feature>
<evidence type="ECO:0000313" key="3">
    <source>
        <dbReference type="Proteomes" id="UP000272117"/>
    </source>
</evidence>
<accession>A0A3M9N149</accession>
<keyword evidence="1" id="KW-0472">Membrane</keyword>
<reference evidence="2 3" key="1">
    <citation type="submission" date="2018-11" db="EMBL/GenBank/DDBJ databases">
        <title>Rufibacter latericius sp. nov., isolated from water in Baiyang Lake.</title>
        <authorList>
            <person name="Yang Y."/>
        </authorList>
    </citation>
    <scope>NUCLEOTIDE SEQUENCE [LARGE SCALE GENOMIC DNA]</scope>
    <source>
        <strain evidence="2 3">R-22-1c-1</strain>
    </source>
</reference>
<feature type="transmembrane region" description="Helical" evidence="1">
    <location>
        <begin position="106"/>
        <end position="125"/>
    </location>
</feature>
<sequence length="128" mass="14837">MGIKHFLLWLPMIVIAFANATLRELVFIKHYHELRAHQLSTITLILLCAIYVGFVFPHLGIHSARQCFLIGISWVLLTVAFEFTLGRATNKSWDYLLQDYNLLAGHIWPVFLVCLFLLPYVFYILGNK</sequence>
<feature type="transmembrane region" description="Helical" evidence="1">
    <location>
        <begin position="39"/>
        <end position="56"/>
    </location>
</feature>
<name>A0A3M9N149_9BACT</name>
<dbReference type="Proteomes" id="UP000272117">
    <property type="component" value="Unassembled WGS sequence"/>
</dbReference>
<keyword evidence="3" id="KW-1185">Reference proteome</keyword>
<gene>
    <name evidence="2" type="ORF">EFB08_03115</name>
</gene>
<keyword evidence="1" id="KW-0812">Transmembrane</keyword>
<protein>
    <submittedName>
        <fullName evidence="2">Uncharacterized protein</fullName>
    </submittedName>
</protein>
<comment type="caution">
    <text evidence="2">The sequence shown here is derived from an EMBL/GenBank/DDBJ whole genome shotgun (WGS) entry which is preliminary data.</text>
</comment>
<dbReference type="AlphaFoldDB" id="A0A3M9N149"/>
<keyword evidence="1" id="KW-1133">Transmembrane helix</keyword>
<evidence type="ECO:0000256" key="1">
    <source>
        <dbReference type="SAM" id="Phobius"/>
    </source>
</evidence>
<dbReference type="EMBL" id="RJJD01000001">
    <property type="protein sequence ID" value="RNI31524.1"/>
    <property type="molecule type" value="Genomic_DNA"/>
</dbReference>
<proteinExistence type="predicted"/>